<dbReference type="KEGG" id="dbk:DGMP_29520"/>
<reference evidence="1" key="1">
    <citation type="submission" date="2020-09" db="EMBL/GenBank/DDBJ databases">
        <title>Desulfogranum mesoprofundum gen. nov., sp. nov., a novel mesophilic, sulfate-reducing chemolithoautotroph isolated from a deep-sea hydrothermal vent chimney in the Suiyo Seamount.</title>
        <authorList>
            <person name="Hashimoto Y."/>
            <person name="Nakagawa S."/>
        </authorList>
    </citation>
    <scope>NUCLEOTIDE SEQUENCE</scope>
    <source>
        <strain evidence="1">KT2</strain>
    </source>
</reference>
<evidence type="ECO:0000313" key="1">
    <source>
        <dbReference type="EMBL" id="BCL62259.1"/>
    </source>
</evidence>
<keyword evidence="2" id="KW-1185">Reference proteome</keyword>
<dbReference type="Pfam" id="PF01865">
    <property type="entry name" value="PhoU_div"/>
    <property type="match status" value="1"/>
</dbReference>
<dbReference type="PANTHER" id="PTHR36536">
    <property type="entry name" value="UPF0111 PROTEIN HI_1603"/>
    <property type="match status" value="1"/>
</dbReference>
<dbReference type="EMBL" id="AP024086">
    <property type="protein sequence ID" value="BCL62259.1"/>
    <property type="molecule type" value="Genomic_DNA"/>
</dbReference>
<sequence length="217" mass="25623">MFSFLFKKDTRVEELIYSYLDTFRQILENFDKALACCIARPRCEEFDFLMERTHKYESMADDILDKVNNLMFGKALIPDFRSDIMNLLISLDKIPNHLERTLFMIRYQRLEIPGEFVNDVEDIIRISLESCELLAQQVELFLKDKSGRRSLMSTIDRNESHCDHIERRIIAGIFESGELEPFFKLQFKELIVNIGDITDQADRVSKLINILTLKRRV</sequence>
<dbReference type="AlphaFoldDB" id="A0A8D5FV56"/>
<dbReference type="InterPro" id="IPR002727">
    <property type="entry name" value="DUF47"/>
</dbReference>
<dbReference type="PANTHER" id="PTHR36536:SF3">
    <property type="entry name" value="UPF0111 PROTEIN HI_1603"/>
    <property type="match status" value="1"/>
</dbReference>
<evidence type="ECO:0008006" key="3">
    <source>
        <dbReference type="Google" id="ProtNLM"/>
    </source>
</evidence>
<dbReference type="InterPro" id="IPR018445">
    <property type="entry name" value="Put_Phosphate_transp_reg"/>
</dbReference>
<dbReference type="Proteomes" id="UP000826725">
    <property type="component" value="Chromosome"/>
</dbReference>
<gene>
    <name evidence="1" type="ORF">DGMP_29520</name>
</gene>
<evidence type="ECO:0000313" key="2">
    <source>
        <dbReference type="Proteomes" id="UP000826725"/>
    </source>
</evidence>
<name>A0A8D5FV56_9BACT</name>
<dbReference type="RefSeq" id="WP_228854632.1">
    <property type="nucleotide sequence ID" value="NZ_AP024086.1"/>
</dbReference>
<organism evidence="1 2">
    <name type="scientific">Desulfomarina profundi</name>
    <dbReference type="NCBI Taxonomy" id="2772557"/>
    <lineage>
        <taxon>Bacteria</taxon>
        <taxon>Pseudomonadati</taxon>
        <taxon>Thermodesulfobacteriota</taxon>
        <taxon>Desulfobulbia</taxon>
        <taxon>Desulfobulbales</taxon>
        <taxon>Desulfobulbaceae</taxon>
        <taxon>Desulfomarina</taxon>
    </lineage>
</organism>
<accession>A0A8D5FV56</accession>
<protein>
    <recommendedName>
        <fullName evidence="3">TIGR00153 family protein</fullName>
    </recommendedName>
</protein>
<proteinExistence type="predicted"/>